<evidence type="ECO:0000313" key="7">
    <source>
        <dbReference type="Proteomes" id="UP000054251"/>
    </source>
</evidence>
<dbReference type="Gene3D" id="3.30.30.30">
    <property type="match status" value="1"/>
</dbReference>
<dbReference type="CDD" id="cd10230">
    <property type="entry name" value="ASKHA_NBD_HSP70_HYOU1"/>
    <property type="match status" value="1"/>
</dbReference>
<feature type="region of interest" description="Disordered" evidence="4">
    <location>
        <begin position="865"/>
        <end position="926"/>
    </location>
</feature>
<dbReference type="InterPro" id="IPR029048">
    <property type="entry name" value="HSP70_C_sf"/>
</dbReference>
<proteinExistence type="predicted"/>
<dbReference type="InterPro" id="IPR043129">
    <property type="entry name" value="ATPase_NBD"/>
</dbReference>
<feature type="compositionally biased region" description="Acidic residues" evidence="4">
    <location>
        <begin position="555"/>
        <end position="564"/>
    </location>
</feature>
<dbReference type="SUPFAM" id="SSF53067">
    <property type="entry name" value="Actin-like ATPase domain"/>
    <property type="match status" value="2"/>
</dbReference>
<feature type="compositionally biased region" description="Low complexity" evidence="4">
    <location>
        <begin position="575"/>
        <end position="584"/>
    </location>
</feature>
<evidence type="ECO:0000256" key="3">
    <source>
        <dbReference type="ARBA" id="ARBA00023186"/>
    </source>
</evidence>
<dbReference type="PRINTS" id="PR00301">
    <property type="entry name" value="HEATSHOCK70"/>
</dbReference>
<dbReference type="RefSeq" id="XP_015468569.1">
    <property type="nucleotide sequence ID" value="XM_015610570.1"/>
</dbReference>
<dbReference type="SUPFAM" id="SSF100934">
    <property type="entry name" value="Heat shock protein 70kD (HSP70), C-terminal subdomain"/>
    <property type="match status" value="1"/>
</dbReference>
<dbReference type="GO" id="GO:0005524">
    <property type="term" value="F:ATP binding"/>
    <property type="evidence" value="ECO:0007669"/>
    <property type="project" value="UniProtKB-KW"/>
</dbReference>
<dbReference type="PANTHER" id="PTHR45639:SF3">
    <property type="entry name" value="HYPOXIA UP-REGULATED PROTEIN 1"/>
    <property type="match status" value="1"/>
</dbReference>
<dbReference type="GO" id="GO:0034663">
    <property type="term" value="C:endoplasmic reticulum chaperone complex"/>
    <property type="evidence" value="ECO:0007669"/>
    <property type="project" value="TreeGrafter"/>
</dbReference>
<keyword evidence="3" id="KW-0143">Chaperone</keyword>
<dbReference type="Gene3D" id="3.30.420.40">
    <property type="match status" value="2"/>
</dbReference>
<feature type="compositionally biased region" description="Basic and acidic residues" evidence="4">
    <location>
        <begin position="865"/>
        <end position="882"/>
    </location>
</feature>
<dbReference type="Pfam" id="PF00012">
    <property type="entry name" value="HSP70"/>
    <property type="match status" value="1"/>
</dbReference>
<feature type="region of interest" description="Disordered" evidence="4">
    <location>
        <begin position="555"/>
        <end position="606"/>
    </location>
</feature>
<reference evidence="6 7" key="1">
    <citation type="submission" date="2015-11" db="EMBL/GenBank/DDBJ databases">
        <title>The genome of Debaryomyces fabryi.</title>
        <authorList>
            <person name="Tafer H."/>
            <person name="Lopandic K."/>
        </authorList>
    </citation>
    <scope>NUCLEOTIDE SEQUENCE [LARGE SCALE GENOMIC DNA]</scope>
    <source>
        <strain evidence="6 7">CBS 789</strain>
    </source>
</reference>
<evidence type="ECO:0000256" key="4">
    <source>
        <dbReference type="SAM" id="MobiDB-lite"/>
    </source>
</evidence>
<dbReference type="Gene3D" id="3.90.640.10">
    <property type="entry name" value="Actin, Chain A, domain 4"/>
    <property type="match status" value="1"/>
</dbReference>
<dbReference type="EMBL" id="LMYN01000026">
    <property type="protein sequence ID" value="KSA02467.1"/>
    <property type="molecule type" value="Genomic_DNA"/>
</dbReference>
<accession>A0A0V1Q1X5</accession>
<keyword evidence="5" id="KW-0732">Signal</keyword>
<evidence type="ECO:0000256" key="5">
    <source>
        <dbReference type="SAM" id="SignalP"/>
    </source>
</evidence>
<feature type="signal peptide" evidence="5">
    <location>
        <begin position="1"/>
        <end position="16"/>
    </location>
</feature>
<keyword evidence="7" id="KW-1185">Reference proteome</keyword>
<evidence type="ECO:0000256" key="2">
    <source>
        <dbReference type="ARBA" id="ARBA00022840"/>
    </source>
</evidence>
<feature type="chain" id="PRO_5006884589" evidence="5">
    <location>
        <begin position="17"/>
        <end position="926"/>
    </location>
</feature>
<dbReference type="AlphaFoldDB" id="A0A0V1Q1X5"/>
<dbReference type="GeneID" id="26838749"/>
<dbReference type="OrthoDB" id="10262720at2759"/>
<keyword evidence="2" id="KW-0067">ATP-binding</keyword>
<evidence type="ECO:0000313" key="6">
    <source>
        <dbReference type="EMBL" id="KSA02467.1"/>
    </source>
</evidence>
<name>A0A0V1Q1X5_9ASCO</name>
<protein>
    <submittedName>
        <fullName evidence="6">Uncharacterized protein</fullName>
    </submittedName>
</protein>
<organism evidence="6 7">
    <name type="scientific">Debaryomyces fabryi</name>
    <dbReference type="NCBI Taxonomy" id="58627"/>
    <lineage>
        <taxon>Eukaryota</taxon>
        <taxon>Fungi</taxon>
        <taxon>Dikarya</taxon>
        <taxon>Ascomycota</taxon>
        <taxon>Saccharomycotina</taxon>
        <taxon>Pichiomycetes</taxon>
        <taxon>Debaryomycetaceae</taxon>
        <taxon>Debaryomyces</taxon>
    </lineage>
</organism>
<comment type="caution">
    <text evidence="6">The sequence shown here is derived from an EMBL/GenBank/DDBJ whole genome shotgun (WGS) entry which is preliminary data.</text>
</comment>
<dbReference type="FunFam" id="3.90.640.10:FF:000003">
    <property type="entry name" value="Molecular chaperone DnaK"/>
    <property type="match status" value="1"/>
</dbReference>
<dbReference type="PANTHER" id="PTHR45639">
    <property type="entry name" value="HSC70CB, ISOFORM G-RELATED"/>
    <property type="match status" value="1"/>
</dbReference>
<dbReference type="Proteomes" id="UP000054251">
    <property type="component" value="Unassembled WGS sequence"/>
</dbReference>
<dbReference type="GO" id="GO:0140662">
    <property type="term" value="F:ATP-dependent protein folding chaperone"/>
    <property type="evidence" value="ECO:0007669"/>
    <property type="project" value="InterPro"/>
</dbReference>
<dbReference type="InterPro" id="IPR013126">
    <property type="entry name" value="Hsp_70_fam"/>
</dbReference>
<gene>
    <name evidence="6" type="ORF">AC631_01740</name>
</gene>
<keyword evidence="1" id="KW-0547">Nucleotide-binding</keyword>
<dbReference type="GO" id="GO:0030968">
    <property type="term" value="P:endoplasmic reticulum unfolded protein response"/>
    <property type="evidence" value="ECO:0007669"/>
    <property type="project" value="TreeGrafter"/>
</dbReference>
<feature type="compositionally biased region" description="Acidic residues" evidence="4">
    <location>
        <begin position="883"/>
        <end position="903"/>
    </location>
</feature>
<evidence type="ECO:0000256" key="1">
    <source>
        <dbReference type="ARBA" id="ARBA00022741"/>
    </source>
</evidence>
<sequence length="926" mass="103782">MKLLLFFICLVATSSAAILGIDYGQQFTKAVLLAPGISFEIVLTDEGKRKDLSGISIRENDGGLERVFGSATGSLCTRFPQSCIMGLKPLLGKSVKSAETQLFLGRNFGVKLAGDDSRSDAIKVDLGLSNDSYKFAIEEVLAMNLHELKARALNDLEDNALAKPIVEDVVVSVAPFASHETKQAYLDGLKLGNFSNVLGLVDEGTAVALNYVSSKKFNKEDLTGEKEYHIIYDMGAGSTTATLFSFTPFTNGSIVLELESIGYDETFGGQLFTQSVHTIILEKFLTSFDLKDSTKLPPKVLARILEAAEKAKIVLSINSDYHVSLENLYDGKDFKTTVTKDEFEEINSDLMDHITKPIKDALKSTSPEKSIEDIKSVILNGGSMRIPFVQKHLATLLGEKRISKSVNADESCALGTTLQGLKLKTKLEKAKDIKVIEKSYHNFEIKIDDNDDDKLVFAKGCQINNSSRLNLGSHKKNMNIGLYEDGRLIKSYKFDDFLKKVNDVSCSSKDSKQIFGTFTLDHNKMFDLSNLEVECVASEEKGGFFQKLLKKEGDASEGTDEEIANNDGTIDTNATNSTQSSTSKSSKRKTKPVSINIPKPIYPHIKPMSRTTKERTFNKLAYLNSKDESRAELDQIKNNLESGCYELRAYIDDHQDELLKEMTEDEISNYSTFVRDTIEWFEFDSDGSSIDDFLNKSSEVASKKKDLDSIVEMSKVDISLAGMKKLYEDGTTIAMQVQSYMLESGTQISEIRQKYEKENFDFDKENDRIKFKLLREGGDKIMTLDKDLAKYKDHLAKVGELTSLSESQFNKIPKREVYEKYEAATAKIVEMLADIILIQESHKSRIETFNDKFDKLLERKNKKELRDKLKQEKGAEKETDKEAVEEEEENGFIEEESDSEPIESETKTKSTVNNEAESTENVHDEL</sequence>